<evidence type="ECO:0000313" key="5">
    <source>
        <dbReference type="EMBL" id="ANC76604.1"/>
    </source>
</evidence>
<dbReference type="InterPro" id="IPR036412">
    <property type="entry name" value="HAD-like_sf"/>
</dbReference>
<sequence>MTTQQHSVIFCDFDGTVTEKDNIVAIMEEFSPEGWQPIVNEILNETISIREGVGKLFSRISSDKKEEIIEFVVTRSKIRDGFQEFISFTQSERIPLYIVSGGIDFFVHPVLENKLEKDYVFCNASDFTNDMIKITWPNVCDDQCDNDCGCCKPSVIRRLEEKFPRAEKIVIGDSITDLQASKMADVVFARDYLIEKCEENQIPYTPFETFHDIIHVLEKRGVKS</sequence>
<evidence type="ECO:0000256" key="2">
    <source>
        <dbReference type="ARBA" id="ARBA00022801"/>
    </source>
</evidence>
<dbReference type="EMBL" id="CP015378">
    <property type="protein sequence ID" value="ANC76604.1"/>
    <property type="molecule type" value="Genomic_DNA"/>
</dbReference>
<gene>
    <name evidence="4 5" type="primary">mtnX</name>
    <name evidence="5" type="ORF">ABE65_007250</name>
</gene>
<dbReference type="HAMAP" id="MF_01680">
    <property type="entry name" value="Salvage_MtnX"/>
    <property type="match status" value="1"/>
</dbReference>
<dbReference type="InterPro" id="IPR017718">
    <property type="entry name" value="HAD-SF_hydro_IB_MtnX"/>
</dbReference>
<dbReference type="PANTHER" id="PTHR28181:SF2">
    <property type="entry name" value="PHOSPHORIC MONOESTER HYDROLASE"/>
    <property type="match status" value="1"/>
</dbReference>
<name>A0A160IKN6_9BACL</name>
<proteinExistence type="inferred from homology"/>
<dbReference type="SUPFAM" id="SSF56784">
    <property type="entry name" value="HAD-like"/>
    <property type="match status" value="1"/>
</dbReference>
<dbReference type="UniPathway" id="UPA00904">
    <property type="reaction ID" value="UER00877"/>
</dbReference>
<dbReference type="EC" id="3.1.3.87" evidence="4"/>
<accession>A0A160IKN6</accession>
<dbReference type="NCBIfam" id="TIGR03333">
    <property type="entry name" value="salvage_mtnX"/>
    <property type="match status" value="1"/>
</dbReference>
<comment type="catalytic activity">
    <reaction evidence="4">
        <text>2-hydroxy-5-methylsulfanyl-3-oxopent-1-enyl phosphate + H2O = 1,2-dihydroxy-5-(methylsulfanyl)pent-1-en-3-one + phosphate</text>
        <dbReference type="Rhea" id="RHEA:14481"/>
        <dbReference type="ChEBI" id="CHEBI:15377"/>
        <dbReference type="ChEBI" id="CHEBI:43474"/>
        <dbReference type="ChEBI" id="CHEBI:49252"/>
        <dbReference type="ChEBI" id="CHEBI:59505"/>
        <dbReference type="EC" id="3.1.3.87"/>
    </reaction>
</comment>
<dbReference type="Gene3D" id="3.40.50.1000">
    <property type="entry name" value="HAD superfamily/HAD-like"/>
    <property type="match status" value="1"/>
</dbReference>
<dbReference type="GO" id="GO:0019509">
    <property type="term" value="P:L-methionine salvage from methylthioadenosine"/>
    <property type="evidence" value="ECO:0007669"/>
    <property type="project" value="UniProtKB-UniRule"/>
</dbReference>
<evidence type="ECO:0000256" key="4">
    <source>
        <dbReference type="HAMAP-Rule" id="MF_01680"/>
    </source>
</evidence>
<dbReference type="GO" id="GO:0043716">
    <property type="term" value="F:2-hydroxy-3-keto-5-methylthiopentenyl-1-phosphate phosphatase activity"/>
    <property type="evidence" value="ECO:0007669"/>
    <property type="project" value="UniProtKB-UniRule"/>
</dbReference>
<dbReference type="Gene3D" id="3.90.1470.20">
    <property type="match status" value="1"/>
</dbReference>
<organism evidence="5 6">
    <name type="scientific">Fictibacillus phosphorivorans</name>
    <dbReference type="NCBI Taxonomy" id="1221500"/>
    <lineage>
        <taxon>Bacteria</taxon>
        <taxon>Bacillati</taxon>
        <taxon>Bacillota</taxon>
        <taxon>Bacilli</taxon>
        <taxon>Bacillales</taxon>
        <taxon>Fictibacillaceae</taxon>
        <taxon>Fictibacillus</taxon>
    </lineage>
</organism>
<dbReference type="InterPro" id="IPR006384">
    <property type="entry name" value="HAD_hydro_PyrdxlP_Pase-like"/>
</dbReference>
<keyword evidence="1 4" id="KW-0028">Amino-acid biosynthesis</keyword>
<dbReference type="Proteomes" id="UP000076623">
    <property type="component" value="Chromosome"/>
</dbReference>
<dbReference type="KEGG" id="fpn:ABE65_007250"/>
<dbReference type="STRING" id="1221500.ABE65_007250"/>
<dbReference type="NCBIfam" id="TIGR01489">
    <property type="entry name" value="DKMTPPase-SF"/>
    <property type="match status" value="1"/>
</dbReference>
<dbReference type="AlphaFoldDB" id="A0A160IKN6"/>
<dbReference type="InterPro" id="IPR023214">
    <property type="entry name" value="HAD_sf"/>
</dbReference>
<comment type="pathway">
    <text evidence="4">Amino-acid biosynthesis; L-methionine biosynthesis via salvage pathway; L-methionine from S-methyl-5-thio-alpha-D-ribose 1-phosphate: step 4/6.</text>
</comment>
<dbReference type="RefSeq" id="WP_066393001.1">
    <property type="nucleotide sequence ID" value="NZ_CP015378.1"/>
</dbReference>
<keyword evidence="3 4" id="KW-0486">Methionine biosynthesis</keyword>
<dbReference type="CDD" id="cd07524">
    <property type="entry name" value="HAD_Pase"/>
    <property type="match status" value="1"/>
</dbReference>
<reference evidence="5 6" key="1">
    <citation type="submission" date="2016-04" db="EMBL/GenBank/DDBJ databases">
        <title>Complete genome sequence of Fictibacillus phosphorivorans G25-29, a strain toxic to nematodes.</title>
        <authorList>
            <person name="Zheng Z."/>
        </authorList>
    </citation>
    <scope>NUCLEOTIDE SEQUENCE [LARGE SCALE GENOMIC DNA]</scope>
    <source>
        <strain evidence="5 6">G25-29</strain>
    </source>
</reference>
<keyword evidence="6" id="KW-1185">Reference proteome</keyword>
<evidence type="ECO:0000256" key="1">
    <source>
        <dbReference type="ARBA" id="ARBA00022605"/>
    </source>
</evidence>
<protein>
    <recommendedName>
        <fullName evidence="4">2-hydroxy-3-keto-5-methylthiopentenyl-1-phosphate phosphatase</fullName>
        <shortName evidence="4">HK-MTPenyl-1-P phosphatase</shortName>
        <ecNumber evidence="4">3.1.3.87</ecNumber>
    </recommendedName>
</protein>
<evidence type="ECO:0000313" key="6">
    <source>
        <dbReference type="Proteomes" id="UP000076623"/>
    </source>
</evidence>
<dbReference type="NCBIfam" id="NF007103">
    <property type="entry name" value="PRK09552.1"/>
    <property type="match status" value="1"/>
</dbReference>
<dbReference type="InterPro" id="IPR050849">
    <property type="entry name" value="HAD-like_hydrolase_phosphatase"/>
</dbReference>
<keyword evidence="2 4" id="KW-0378">Hydrolase</keyword>
<dbReference type="Pfam" id="PF12710">
    <property type="entry name" value="HAD"/>
    <property type="match status" value="1"/>
</dbReference>
<comment type="similarity">
    <text evidence="4">Belongs to the HAD-like hydrolase superfamily. MtnX family.</text>
</comment>
<comment type="function">
    <text evidence="4">Dephosphorylates 2-hydroxy-3-keto-5-methylthiopentenyl-1-phosphate (HK-MTPenyl-1-P) yielding 1,2-dihydroxy-3-keto-5-methylthiopentene (DHK-MTPene).</text>
</comment>
<dbReference type="NCBIfam" id="TIGR01488">
    <property type="entry name" value="HAD-SF-IB"/>
    <property type="match status" value="1"/>
</dbReference>
<evidence type="ECO:0000256" key="3">
    <source>
        <dbReference type="ARBA" id="ARBA00023167"/>
    </source>
</evidence>
<dbReference type="PANTHER" id="PTHR28181">
    <property type="entry name" value="UPF0655 PROTEIN YCR015C"/>
    <property type="match status" value="1"/>
</dbReference>